<evidence type="ECO:0000313" key="1">
    <source>
        <dbReference type="EMBL" id="AMP98768.1"/>
    </source>
</evidence>
<protein>
    <submittedName>
        <fullName evidence="1">Uncharacterized protein</fullName>
    </submittedName>
</protein>
<organism evidence="1 2">
    <name type="scientific">Pedobacter cryoconitis</name>
    <dbReference type="NCBI Taxonomy" id="188932"/>
    <lineage>
        <taxon>Bacteria</taxon>
        <taxon>Pseudomonadati</taxon>
        <taxon>Bacteroidota</taxon>
        <taxon>Sphingobacteriia</taxon>
        <taxon>Sphingobacteriales</taxon>
        <taxon>Sphingobacteriaceae</taxon>
        <taxon>Pedobacter</taxon>
    </lineage>
</organism>
<dbReference type="OrthoDB" id="965336at2"/>
<dbReference type="RefSeq" id="WP_068399623.1">
    <property type="nucleotide sequence ID" value="NZ_CP014504.1"/>
</dbReference>
<keyword evidence="2" id="KW-1185">Reference proteome</keyword>
<dbReference type="KEGG" id="pcm:AY601_1859"/>
<dbReference type="PATRIC" id="fig|188932.3.peg.1944"/>
<dbReference type="Proteomes" id="UP000071561">
    <property type="component" value="Chromosome"/>
</dbReference>
<accession>A0A127VCU7</accession>
<evidence type="ECO:0000313" key="2">
    <source>
        <dbReference type="Proteomes" id="UP000071561"/>
    </source>
</evidence>
<dbReference type="AlphaFoldDB" id="A0A127VCU7"/>
<gene>
    <name evidence="1" type="ORF">AY601_1859</name>
</gene>
<proteinExistence type="predicted"/>
<dbReference type="EMBL" id="CP014504">
    <property type="protein sequence ID" value="AMP98768.1"/>
    <property type="molecule type" value="Genomic_DNA"/>
</dbReference>
<sequence>MKYSIDIKSVTIGLFIATLLFGAFSFKQDGAEPVGRYQTAVGVNGVVILDTKTGAYITNTDATNNGWRKGNFAHTSEIVTATKDKNL</sequence>
<reference evidence="1 2" key="1">
    <citation type="submission" date="2016-03" db="EMBL/GenBank/DDBJ databases">
        <title>Complete genome sequence of Pedobacter cryoconitis PAMC 27485.</title>
        <authorList>
            <person name="Lee J."/>
            <person name="Kim O.-S."/>
        </authorList>
    </citation>
    <scope>NUCLEOTIDE SEQUENCE [LARGE SCALE GENOMIC DNA]</scope>
    <source>
        <strain evidence="1 2">PAMC 27485</strain>
    </source>
</reference>
<name>A0A127VCU7_9SPHI</name>